<comment type="caution">
    <text evidence="5">The sequence shown here is derived from an EMBL/GenBank/DDBJ whole genome shotgun (WGS) entry which is preliminary data.</text>
</comment>
<protein>
    <submittedName>
        <fullName evidence="5">DUF971 family protein</fullName>
    </submittedName>
</protein>
<evidence type="ECO:0000256" key="3">
    <source>
        <dbReference type="SAM" id="MobiDB-lite"/>
    </source>
</evidence>
<dbReference type="Gene3D" id="3.30.2020.30">
    <property type="match status" value="1"/>
</dbReference>
<proteinExistence type="predicted"/>
<keyword evidence="2" id="KW-0408">Iron</keyword>
<dbReference type="PANTHER" id="PTHR35303:SF5">
    <property type="entry name" value="OS02G0197800 PROTEIN"/>
    <property type="match status" value="1"/>
</dbReference>
<gene>
    <name evidence="5" type="ORF">HNQ40_000700</name>
</gene>
<name>A0A7X0LJM3_9BACT</name>
<keyword evidence="6" id="KW-1185">Reference proteome</keyword>
<evidence type="ECO:0000256" key="2">
    <source>
        <dbReference type="ARBA" id="ARBA00023004"/>
    </source>
</evidence>
<organism evidence="5 6">
    <name type="scientific">Algisphaera agarilytica</name>
    <dbReference type="NCBI Taxonomy" id="1385975"/>
    <lineage>
        <taxon>Bacteria</taxon>
        <taxon>Pseudomonadati</taxon>
        <taxon>Planctomycetota</taxon>
        <taxon>Phycisphaerae</taxon>
        <taxon>Phycisphaerales</taxon>
        <taxon>Phycisphaeraceae</taxon>
        <taxon>Algisphaera</taxon>
    </lineage>
</organism>
<dbReference type="PANTHER" id="PTHR35303">
    <property type="entry name" value="OS02G0197800 PROTEIN"/>
    <property type="match status" value="1"/>
</dbReference>
<evidence type="ECO:0000313" key="6">
    <source>
        <dbReference type="Proteomes" id="UP000541810"/>
    </source>
</evidence>
<dbReference type="RefSeq" id="WP_184676438.1">
    <property type="nucleotide sequence ID" value="NZ_JACHGY010000001.1"/>
</dbReference>
<dbReference type="InterPro" id="IPR010376">
    <property type="entry name" value="GBBH-like_N"/>
</dbReference>
<evidence type="ECO:0000259" key="4">
    <source>
        <dbReference type="Pfam" id="PF06155"/>
    </source>
</evidence>
<dbReference type="GO" id="GO:0046872">
    <property type="term" value="F:metal ion binding"/>
    <property type="evidence" value="ECO:0007669"/>
    <property type="project" value="UniProtKB-KW"/>
</dbReference>
<accession>A0A7X0LJM3</accession>
<evidence type="ECO:0000256" key="1">
    <source>
        <dbReference type="ARBA" id="ARBA00022723"/>
    </source>
</evidence>
<sequence>MAHQPIQFGDHKDSDDFGEVVEPLPPGLRPTALDLKKDTALTITWSDGRVSVYPVGYLRKNSPSAEAKAFREKQAENPLTVLPTSASNTSGKPFQAENAELIGNYALRIEFSDGHRTGLYTWAYLREIDPAQHGSPDNHNESQTHQTPPDRKTSS</sequence>
<feature type="domain" description="Gamma-butyrobetaine hydroxylase-like N-terminal" evidence="4">
    <location>
        <begin position="36"/>
        <end position="126"/>
    </location>
</feature>
<dbReference type="Proteomes" id="UP000541810">
    <property type="component" value="Unassembled WGS sequence"/>
</dbReference>
<dbReference type="InterPro" id="IPR038492">
    <property type="entry name" value="GBBH-like_N_sf"/>
</dbReference>
<dbReference type="AlphaFoldDB" id="A0A7X0LJM3"/>
<dbReference type="Pfam" id="PF06155">
    <property type="entry name" value="GBBH-like_N"/>
    <property type="match status" value="1"/>
</dbReference>
<feature type="region of interest" description="Disordered" evidence="3">
    <location>
        <begin position="130"/>
        <end position="155"/>
    </location>
</feature>
<keyword evidence="1" id="KW-0479">Metal-binding</keyword>
<feature type="region of interest" description="Disordered" evidence="3">
    <location>
        <begin position="1"/>
        <end position="25"/>
    </location>
</feature>
<evidence type="ECO:0000313" key="5">
    <source>
        <dbReference type="EMBL" id="MBB6428894.1"/>
    </source>
</evidence>
<reference evidence="5 6" key="1">
    <citation type="submission" date="2020-08" db="EMBL/GenBank/DDBJ databases">
        <title>Genomic Encyclopedia of Type Strains, Phase IV (KMG-IV): sequencing the most valuable type-strain genomes for metagenomic binning, comparative biology and taxonomic classification.</title>
        <authorList>
            <person name="Goeker M."/>
        </authorList>
    </citation>
    <scope>NUCLEOTIDE SEQUENCE [LARGE SCALE GENOMIC DNA]</scope>
    <source>
        <strain evidence="5 6">DSM 103725</strain>
    </source>
</reference>
<dbReference type="EMBL" id="JACHGY010000001">
    <property type="protein sequence ID" value="MBB6428894.1"/>
    <property type="molecule type" value="Genomic_DNA"/>
</dbReference>